<name>A0A316FHX4_9ACTN</name>
<evidence type="ECO:0000313" key="2">
    <source>
        <dbReference type="Proteomes" id="UP000245697"/>
    </source>
</evidence>
<reference evidence="1 2" key="1">
    <citation type="submission" date="2018-05" db="EMBL/GenBank/DDBJ databases">
        <title>Genomic Encyclopedia of Archaeal and Bacterial Type Strains, Phase II (KMG-II): from individual species to whole genera.</title>
        <authorList>
            <person name="Goeker M."/>
        </authorList>
    </citation>
    <scope>NUCLEOTIDE SEQUENCE [LARGE SCALE GENOMIC DNA]</scope>
    <source>
        <strain evidence="1 2">DSM 45184</strain>
    </source>
</reference>
<accession>A0A316FHX4</accession>
<dbReference type="AlphaFoldDB" id="A0A316FHX4"/>
<comment type="caution">
    <text evidence="1">The sequence shown here is derived from an EMBL/GenBank/DDBJ whole genome shotgun (WGS) entry which is preliminary data.</text>
</comment>
<gene>
    <name evidence="1" type="ORF">BC793_106384</name>
</gene>
<evidence type="ECO:0000313" key="1">
    <source>
        <dbReference type="EMBL" id="PWK48354.1"/>
    </source>
</evidence>
<organism evidence="1 2">
    <name type="scientific">Actinoplanes xinjiangensis</name>
    <dbReference type="NCBI Taxonomy" id="512350"/>
    <lineage>
        <taxon>Bacteria</taxon>
        <taxon>Bacillati</taxon>
        <taxon>Actinomycetota</taxon>
        <taxon>Actinomycetes</taxon>
        <taxon>Micromonosporales</taxon>
        <taxon>Micromonosporaceae</taxon>
        <taxon>Actinoplanes</taxon>
    </lineage>
</organism>
<dbReference type="Proteomes" id="UP000245697">
    <property type="component" value="Unassembled WGS sequence"/>
</dbReference>
<protein>
    <submittedName>
        <fullName evidence="1">Uncharacterized protein</fullName>
    </submittedName>
</protein>
<proteinExistence type="predicted"/>
<keyword evidence="2" id="KW-1185">Reference proteome</keyword>
<sequence length="141" mass="15284">MSDPAAIVRNMIERPTVRWRNQIAEQDAEIAAGTLAPEKAYAVQLWPPAFTTAVDTVLAAYEQDVAVVDTTSDEAVWATVETVVVGLNQADEEFGAIETGEREELAEYIDAVLTGAGVDVAALTARGGHHRGELTDSWRDW</sequence>
<dbReference type="EMBL" id="QGGR01000006">
    <property type="protein sequence ID" value="PWK48354.1"/>
    <property type="molecule type" value="Genomic_DNA"/>
</dbReference>